<evidence type="ECO:0000313" key="9">
    <source>
        <dbReference type="Proteomes" id="UP001239167"/>
    </source>
</evidence>
<dbReference type="InterPro" id="IPR050052">
    <property type="entry name" value="ATP-dep_Clp_protease_ClpX"/>
</dbReference>
<comment type="caution">
    <text evidence="8">The sequence shown here is derived from an EMBL/GenBank/DDBJ whole genome shotgun (WGS) entry which is preliminary data.</text>
</comment>
<keyword evidence="4 5" id="KW-0143">Chaperone</keyword>
<evidence type="ECO:0000256" key="1">
    <source>
        <dbReference type="ARBA" id="ARBA00009771"/>
    </source>
</evidence>
<evidence type="ECO:0000256" key="4">
    <source>
        <dbReference type="ARBA" id="ARBA00023186"/>
    </source>
</evidence>
<feature type="domain" description="AAA+ ATPase" evidence="6">
    <location>
        <begin position="49"/>
        <end position="348"/>
    </location>
</feature>
<dbReference type="InterPro" id="IPR004491">
    <property type="entry name" value="HslU"/>
</dbReference>
<feature type="binding site" evidence="5">
    <location>
        <position position="18"/>
    </location>
    <ligand>
        <name>ATP</name>
        <dbReference type="ChEBI" id="CHEBI:30616"/>
    </ligand>
</feature>
<evidence type="ECO:0000313" key="8">
    <source>
        <dbReference type="EMBL" id="MDQ0203790.1"/>
    </source>
</evidence>
<dbReference type="Proteomes" id="UP001239167">
    <property type="component" value="Unassembled WGS sequence"/>
</dbReference>
<dbReference type="NCBIfam" id="NF003544">
    <property type="entry name" value="PRK05201.1"/>
    <property type="match status" value="1"/>
</dbReference>
<keyword evidence="2 5" id="KW-0547">Nucleotide-binding</keyword>
<dbReference type="InterPro" id="IPR003593">
    <property type="entry name" value="AAA+_ATPase"/>
</dbReference>
<evidence type="ECO:0000259" key="6">
    <source>
        <dbReference type="SMART" id="SM00382"/>
    </source>
</evidence>
<dbReference type="EMBL" id="JAUSUE010000009">
    <property type="protein sequence ID" value="MDQ0203790.1"/>
    <property type="molecule type" value="Genomic_DNA"/>
</dbReference>
<dbReference type="PANTHER" id="PTHR48102:SF3">
    <property type="entry name" value="ATP-DEPENDENT PROTEASE ATPASE SUBUNIT HSLU"/>
    <property type="match status" value="1"/>
</dbReference>
<protein>
    <recommendedName>
        <fullName evidence="5">ATP-dependent protease ATPase subunit HslU</fullName>
    </recommendedName>
    <alternativeName>
        <fullName evidence="5">Unfoldase HslU</fullName>
    </alternativeName>
</protein>
<proteinExistence type="inferred from homology"/>
<dbReference type="Pfam" id="PF10431">
    <property type="entry name" value="ClpB_D2-small"/>
    <property type="match status" value="1"/>
</dbReference>
<dbReference type="SUPFAM" id="SSF52540">
    <property type="entry name" value="P-loop containing nucleoside triphosphate hydrolases"/>
    <property type="match status" value="1"/>
</dbReference>
<name>A0ABT9Y8G8_9FIRM</name>
<comment type="subunit">
    <text evidence="5">A double ring-shaped homohexamer of HslV is capped on each side by a ring-shaped HslU homohexamer. The assembly of the HslU/HslV complex is dependent on binding of ATP.</text>
</comment>
<dbReference type="SMART" id="SM01086">
    <property type="entry name" value="ClpB_D2-small"/>
    <property type="match status" value="1"/>
</dbReference>
<dbReference type="SMART" id="SM00382">
    <property type="entry name" value="AAA"/>
    <property type="match status" value="1"/>
</dbReference>
<evidence type="ECO:0000256" key="2">
    <source>
        <dbReference type="ARBA" id="ARBA00022741"/>
    </source>
</evidence>
<dbReference type="Pfam" id="PF07724">
    <property type="entry name" value="AAA_2"/>
    <property type="match status" value="1"/>
</dbReference>
<feature type="binding site" evidence="5">
    <location>
        <position position="337"/>
    </location>
    <ligand>
        <name>ATP</name>
        <dbReference type="ChEBI" id="CHEBI:30616"/>
    </ligand>
</feature>
<evidence type="ECO:0000256" key="5">
    <source>
        <dbReference type="HAMAP-Rule" id="MF_00249"/>
    </source>
</evidence>
<sequence>MNEQTPRQIVDELDKYIVGQNKAKRAVAVALRNRWRAHRLPEAMKDEVIPKNILMIGATGVGKTEIARRLAKLVKAPFIKIEATKFTEVGYVGRDVESMVRDLAEISVRMVKQEKMAAVIDKAKKLAEERILDVLVPQQKSTSVNPIGAIFSSNNADNEKEDPKPKYEAGREFCRKRLLAGALEKQMIEIDTEDSSTPMIGMLAGAGMEDMTNNIQDMLGSILPKKRKKRKVAIETARKIFEQEEAQKLIDMEEVAKEGIENAENAGIIFLDEIDKIAVKGGTSGPDVSREGVQRDILPIVEGSTVVTKYGPLKTEHVLFIAAGAFHIAKPSDLIPELQGRFPIRVELTSLTHDDFRRILTEPANALLKQYTALLNTEGVSISFTDDAIDRLAQIACEVNAQTENIGARRLHTIMEKVLEDLSFEAPELNKKNVVIDPAYIDEKLGEIIANRDLSRFIL</sequence>
<feature type="binding site" evidence="5">
    <location>
        <position position="409"/>
    </location>
    <ligand>
        <name>ATP</name>
        <dbReference type="ChEBI" id="CHEBI:30616"/>
    </ligand>
</feature>
<keyword evidence="3 5" id="KW-0067">ATP-binding</keyword>
<feature type="binding site" evidence="5">
    <location>
        <begin position="60"/>
        <end position="65"/>
    </location>
    <ligand>
        <name>ATP</name>
        <dbReference type="ChEBI" id="CHEBI:30616"/>
    </ligand>
</feature>
<dbReference type="Gene3D" id="1.10.8.60">
    <property type="match status" value="1"/>
</dbReference>
<accession>A0ABT9Y8G8</accession>
<feature type="domain" description="Clp ATPase C-terminal" evidence="7">
    <location>
        <begin position="351"/>
        <end position="450"/>
    </location>
</feature>
<evidence type="ECO:0000256" key="3">
    <source>
        <dbReference type="ARBA" id="ARBA00022840"/>
    </source>
</evidence>
<evidence type="ECO:0000259" key="7">
    <source>
        <dbReference type="SMART" id="SM01086"/>
    </source>
</evidence>
<dbReference type="GO" id="GO:0008233">
    <property type="term" value="F:peptidase activity"/>
    <property type="evidence" value="ECO:0007669"/>
    <property type="project" value="UniProtKB-KW"/>
</dbReference>
<keyword evidence="8" id="KW-0645">Protease</keyword>
<dbReference type="PANTHER" id="PTHR48102">
    <property type="entry name" value="ATP-DEPENDENT CLP PROTEASE ATP-BINDING SUBUNIT CLPX-LIKE, MITOCHONDRIAL-RELATED"/>
    <property type="match status" value="1"/>
</dbReference>
<dbReference type="GO" id="GO:0005524">
    <property type="term" value="F:ATP binding"/>
    <property type="evidence" value="ECO:0007669"/>
    <property type="project" value="UniProtKB-KW"/>
</dbReference>
<dbReference type="RefSeq" id="WP_196604750.1">
    <property type="nucleotide sequence ID" value="NZ_CP116940.1"/>
</dbReference>
<comment type="subcellular location">
    <subcellularLocation>
        <location evidence="5">Cytoplasm</location>
    </subcellularLocation>
</comment>
<dbReference type="Pfam" id="PF00004">
    <property type="entry name" value="AAA"/>
    <property type="match status" value="1"/>
</dbReference>
<gene>
    <name evidence="5" type="primary">hslU</name>
    <name evidence="8" type="ORF">J2S01_001509</name>
</gene>
<organism evidence="8 9">
    <name type="scientific">Pectinatus haikarae</name>
    <dbReference type="NCBI Taxonomy" id="349096"/>
    <lineage>
        <taxon>Bacteria</taxon>
        <taxon>Bacillati</taxon>
        <taxon>Bacillota</taxon>
        <taxon>Negativicutes</taxon>
        <taxon>Selenomonadales</taxon>
        <taxon>Selenomonadaceae</taxon>
        <taxon>Pectinatus</taxon>
    </lineage>
</organism>
<dbReference type="InterPro" id="IPR027417">
    <property type="entry name" value="P-loop_NTPase"/>
</dbReference>
<reference evidence="8 9" key="1">
    <citation type="submission" date="2023-07" db="EMBL/GenBank/DDBJ databases">
        <title>Genomic Encyclopedia of Type Strains, Phase IV (KMG-IV): sequencing the most valuable type-strain genomes for metagenomic binning, comparative biology and taxonomic classification.</title>
        <authorList>
            <person name="Goeker M."/>
        </authorList>
    </citation>
    <scope>NUCLEOTIDE SEQUENCE [LARGE SCALE GENOMIC DNA]</scope>
    <source>
        <strain evidence="8 9">DSM 16980</strain>
    </source>
</reference>
<dbReference type="CDD" id="cd19498">
    <property type="entry name" value="RecA-like_HslU"/>
    <property type="match status" value="1"/>
</dbReference>
<keyword evidence="9" id="KW-1185">Reference proteome</keyword>
<dbReference type="HAMAP" id="MF_00249">
    <property type="entry name" value="HslU"/>
    <property type="match status" value="1"/>
</dbReference>
<keyword evidence="5" id="KW-0963">Cytoplasm</keyword>
<dbReference type="InterPro" id="IPR019489">
    <property type="entry name" value="Clp_ATPase_C"/>
</dbReference>
<keyword evidence="8" id="KW-0378">Hydrolase</keyword>
<feature type="binding site" evidence="5">
    <location>
        <position position="272"/>
    </location>
    <ligand>
        <name>ATP</name>
        <dbReference type="ChEBI" id="CHEBI:30616"/>
    </ligand>
</feature>
<dbReference type="NCBIfam" id="TIGR00390">
    <property type="entry name" value="hslU"/>
    <property type="match status" value="1"/>
</dbReference>
<comment type="function">
    <text evidence="5">ATPase subunit of a proteasome-like degradation complex; this subunit has chaperone activity. The binding of ATP and its subsequent hydrolysis by HslU are essential for unfolding of protein substrates subsequently hydrolyzed by HslV. HslU recognizes the N-terminal part of its protein substrates and unfolds these before they are guided to HslV for hydrolysis.</text>
</comment>
<dbReference type="InterPro" id="IPR003959">
    <property type="entry name" value="ATPase_AAA_core"/>
</dbReference>
<comment type="similarity">
    <text evidence="1 5">Belongs to the ClpX chaperone family. HslU subfamily.</text>
</comment>
<dbReference type="GO" id="GO:0006508">
    <property type="term" value="P:proteolysis"/>
    <property type="evidence" value="ECO:0007669"/>
    <property type="project" value="UniProtKB-KW"/>
</dbReference>
<dbReference type="Gene3D" id="3.40.50.300">
    <property type="entry name" value="P-loop containing nucleotide triphosphate hydrolases"/>
    <property type="match status" value="2"/>
</dbReference>